<comment type="caution">
    <text evidence="1">The sequence shown here is derived from an EMBL/GenBank/DDBJ whole genome shotgun (WGS) entry which is preliminary data.</text>
</comment>
<protein>
    <submittedName>
        <fullName evidence="1">Uncharacterized protein</fullName>
    </submittedName>
</protein>
<gene>
    <name evidence="1" type="ORF">Patl1_00227</name>
</gene>
<evidence type="ECO:0000313" key="2">
    <source>
        <dbReference type="Proteomes" id="UP001164250"/>
    </source>
</evidence>
<dbReference type="EMBL" id="CM047897">
    <property type="protein sequence ID" value="KAJ0110667.1"/>
    <property type="molecule type" value="Genomic_DNA"/>
</dbReference>
<organism evidence="1 2">
    <name type="scientific">Pistacia atlantica</name>
    <dbReference type="NCBI Taxonomy" id="434234"/>
    <lineage>
        <taxon>Eukaryota</taxon>
        <taxon>Viridiplantae</taxon>
        <taxon>Streptophyta</taxon>
        <taxon>Embryophyta</taxon>
        <taxon>Tracheophyta</taxon>
        <taxon>Spermatophyta</taxon>
        <taxon>Magnoliopsida</taxon>
        <taxon>eudicotyledons</taxon>
        <taxon>Gunneridae</taxon>
        <taxon>Pentapetalae</taxon>
        <taxon>rosids</taxon>
        <taxon>malvids</taxon>
        <taxon>Sapindales</taxon>
        <taxon>Anacardiaceae</taxon>
        <taxon>Pistacia</taxon>
    </lineage>
</organism>
<reference evidence="2" key="1">
    <citation type="journal article" date="2023" name="G3 (Bethesda)">
        <title>Genome assembly and association tests identify interacting loci associated with vigor, precocity, and sex in interspecific pistachio rootstocks.</title>
        <authorList>
            <person name="Palmer W."/>
            <person name="Jacygrad E."/>
            <person name="Sagayaradj S."/>
            <person name="Cavanaugh K."/>
            <person name="Han R."/>
            <person name="Bertier L."/>
            <person name="Beede B."/>
            <person name="Kafkas S."/>
            <person name="Golino D."/>
            <person name="Preece J."/>
            <person name="Michelmore R."/>
        </authorList>
    </citation>
    <scope>NUCLEOTIDE SEQUENCE [LARGE SCALE GENOMIC DNA]</scope>
</reference>
<proteinExistence type="predicted"/>
<name>A0ACC1C579_9ROSI</name>
<evidence type="ECO:0000313" key="1">
    <source>
        <dbReference type="EMBL" id="KAJ0110667.1"/>
    </source>
</evidence>
<keyword evidence="2" id="KW-1185">Reference proteome</keyword>
<sequence length="94" mass="10623">MSTMSQKVRRVILTCLSFCLCVLSFRSMSSSGEETESPICLQSLHQWAHFPHIHFGLMPSDQPVKKTNMRQQEGEDVLMKDGFFTPANVGVSPY</sequence>
<accession>A0ACC1C579</accession>
<dbReference type="Proteomes" id="UP001164250">
    <property type="component" value="Chromosome 1"/>
</dbReference>